<dbReference type="VEuPathDB" id="FungiDB:SPSK_05444"/>
<dbReference type="KEGG" id="ssck:SPSK_05444"/>
<dbReference type="GeneID" id="27667467"/>
<reference evidence="1 2" key="1">
    <citation type="journal article" date="2014" name="BMC Genomics">
        <title>Comparative genomics of the major fungal agents of human and animal Sporotrichosis: Sporothrix schenckii and Sporothrix brasiliensis.</title>
        <authorList>
            <person name="Teixeira M.M."/>
            <person name="de Almeida L.G."/>
            <person name="Kubitschek-Barreira P."/>
            <person name="Alves F.L."/>
            <person name="Kioshima E.S."/>
            <person name="Abadio A.K."/>
            <person name="Fernandes L."/>
            <person name="Derengowski L.S."/>
            <person name="Ferreira K.S."/>
            <person name="Souza R.C."/>
            <person name="Ruiz J.C."/>
            <person name="de Andrade N.C."/>
            <person name="Paes H.C."/>
            <person name="Nicola A.M."/>
            <person name="Albuquerque P."/>
            <person name="Gerber A.L."/>
            <person name="Martins V.P."/>
            <person name="Peconick L.D."/>
            <person name="Neto A.V."/>
            <person name="Chaucanez C.B."/>
            <person name="Silva P.A."/>
            <person name="Cunha O.L."/>
            <person name="de Oliveira F.F."/>
            <person name="dos Santos T.C."/>
            <person name="Barros A.L."/>
            <person name="Soares M.A."/>
            <person name="de Oliveira L.M."/>
            <person name="Marini M.M."/>
            <person name="Villalobos-Duno H."/>
            <person name="Cunha M.M."/>
            <person name="de Hoog S."/>
            <person name="da Silveira J.F."/>
            <person name="Henrissat B."/>
            <person name="Nino-Vega G.A."/>
            <person name="Cisalpino P.S."/>
            <person name="Mora-Montes H.M."/>
            <person name="Almeida S.R."/>
            <person name="Stajich J.E."/>
            <person name="Lopes-Bezerra L.M."/>
            <person name="Vasconcelos A.T."/>
            <person name="Felipe M.S."/>
        </authorList>
    </citation>
    <scope>NUCLEOTIDE SEQUENCE [LARGE SCALE GENOMIC DNA]</scope>
    <source>
        <strain evidence="1 2">1099-18</strain>
    </source>
</reference>
<protein>
    <submittedName>
        <fullName evidence="1">Uncharacterized protein</fullName>
    </submittedName>
</protein>
<dbReference type="OrthoDB" id="4763081at2759"/>
<evidence type="ECO:0000313" key="2">
    <source>
        <dbReference type="Proteomes" id="UP000033710"/>
    </source>
</evidence>
<dbReference type="Proteomes" id="UP000033710">
    <property type="component" value="Unassembled WGS sequence"/>
</dbReference>
<comment type="caution">
    <text evidence="1">The sequence shown here is derived from an EMBL/GenBank/DDBJ whole genome shotgun (WGS) entry which is preliminary data.</text>
</comment>
<reference evidence="1 2" key="2">
    <citation type="journal article" date="2015" name="Eukaryot. Cell">
        <title>Asexual propagation of a virulent clone complex in a human and feline outbreak of sporotrichosis.</title>
        <authorList>
            <person name="Teixeira Mde M."/>
            <person name="Rodrigues A.M."/>
            <person name="Tsui C.K."/>
            <person name="de Almeida L.G."/>
            <person name="Van Diepeningen A.D."/>
            <person name="van den Ende B.G."/>
            <person name="Fernandes G.F."/>
            <person name="Kano R."/>
            <person name="Hamelin R.C."/>
            <person name="Lopes-Bezerra L.M."/>
            <person name="Vasconcelos A.T."/>
            <person name="de Hoog S."/>
            <person name="de Camargo Z.P."/>
            <person name="Felipe M.S."/>
        </authorList>
    </citation>
    <scope>NUCLEOTIDE SEQUENCE [LARGE SCALE GENOMIC DNA]</scope>
    <source>
        <strain evidence="1 2">1099-18</strain>
    </source>
</reference>
<accession>A0A0F2LWQ9</accession>
<sequence>MTDSNYHIGLSSQCVFGNHDSTAYRGCTRPFAFPHSGHIITKVDGLRLCRFADCKTCSLSPEYVPIHYECYEIFRASCSVKGTDALHRLWVVAAWKRPWRKAQPIRLRGTVDVGVLRMVAHRARLPLLAKLPAEVIDMIYGHSPHALLWRCVSATSLAMQVSATEPQPLSMIPLGDVLSWERHGQLKYAGHTWTTMHASLLLRLPIRSDGISKVERLSSLPQPEARNSPTSAFVIVRVKFIDGVVLQLQVRHDDAGYLWMY</sequence>
<dbReference type="AlphaFoldDB" id="A0A0F2LWQ9"/>
<name>A0A0F2LWQ9_SPOSC</name>
<evidence type="ECO:0000313" key="1">
    <source>
        <dbReference type="EMBL" id="KJR80336.1"/>
    </source>
</evidence>
<organism evidence="1 2">
    <name type="scientific">Sporothrix schenckii 1099-18</name>
    <dbReference type="NCBI Taxonomy" id="1397361"/>
    <lineage>
        <taxon>Eukaryota</taxon>
        <taxon>Fungi</taxon>
        <taxon>Dikarya</taxon>
        <taxon>Ascomycota</taxon>
        <taxon>Pezizomycotina</taxon>
        <taxon>Sordariomycetes</taxon>
        <taxon>Sordariomycetidae</taxon>
        <taxon>Ophiostomatales</taxon>
        <taxon>Ophiostomataceae</taxon>
        <taxon>Sporothrix</taxon>
    </lineage>
</organism>
<dbReference type="EMBL" id="AXCR01000012">
    <property type="protein sequence ID" value="KJR80336.1"/>
    <property type="molecule type" value="Genomic_DNA"/>
</dbReference>
<dbReference type="RefSeq" id="XP_016583012.1">
    <property type="nucleotide sequence ID" value="XM_016732190.1"/>
</dbReference>
<gene>
    <name evidence="1" type="ORF">SPSK_05444</name>
</gene>
<proteinExistence type="predicted"/>